<dbReference type="EMBL" id="LT828648">
    <property type="protein sequence ID" value="SLM48138.1"/>
    <property type="molecule type" value="Genomic_DNA"/>
</dbReference>
<dbReference type="SMART" id="SM00318">
    <property type="entry name" value="SNc"/>
    <property type="match status" value="1"/>
</dbReference>
<dbReference type="InterPro" id="IPR016071">
    <property type="entry name" value="Staphylococal_nuclease_OB-fold"/>
</dbReference>
<keyword evidence="8" id="KW-1185">Reference proteome</keyword>
<dbReference type="Pfam" id="PF00565">
    <property type="entry name" value="SNase"/>
    <property type="match status" value="1"/>
</dbReference>
<keyword evidence="5" id="KW-0732">Signal</keyword>
<dbReference type="PANTHER" id="PTHR12302:SF3">
    <property type="entry name" value="SERINE_THREONINE-PROTEIN KINASE 31"/>
    <property type="match status" value="1"/>
</dbReference>
<protein>
    <recommendedName>
        <fullName evidence="6">TNase-like domain-containing protein</fullName>
    </recommendedName>
</protein>
<evidence type="ECO:0000313" key="7">
    <source>
        <dbReference type="EMBL" id="SLM48138.1"/>
    </source>
</evidence>
<dbReference type="Gene3D" id="2.40.50.90">
    <property type="match status" value="1"/>
</dbReference>
<dbReference type="InterPro" id="IPR035437">
    <property type="entry name" value="SNase_OB-fold_sf"/>
</dbReference>
<evidence type="ECO:0000256" key="1">
    <source>
        <dbReference type="ARBA" id="ARBA00022722"/>
    </source>
</evidence>
<dbReference type="PROSITE" id="PS50830">
    <property type="entry name" value="TNASE_3"/>
    <property type="match status" value="1"/>
</dbReference>
<dbReference type="STRING" id="1325564.NSJP_1966"/>
<dbReference type="Proteomes" id="UP000192042">
    <property type="component" value="Chromosome I"/>
</dbReference>
<sequence>MVRHSFAFALVILGTFAALSDLSAAELVAKVISIEEGDRLTIRHSGRTETIYIKDIDCPQLTQPYGKQAKRVTTAFVANRDVIIRGLAADKQKRLSAEVVLHDGRSLGRELLKEGLAWWKRSPAADQRLELLEELARAGGKGLWSDPKPIPPWEWKQQAKVRR</sequence>
<name>A0A1W1I541_9BACT</name>
<evidence type="ECO:0000256" key="5">
    <source>
        <dbReference type="SAM" id="SignalP"/>
    </source>
</evidence>
<keyword evidence="2" id="KW-0255">Endonuclease</keyword>
<reference evidence="7 8" key="1">
    <citation type="submission" date="2017-03" db="EMBL/GenBank/DDBJ databases">
        <authorList>
            <person name="Afonso C.L."/>
            <person name="Miller P.J."/>
            <person name="Scott M.A."/>
            <person name="Spackman E."/>
            <person name="Goraichik I."/>
            <person name="Dimitrov K.M."/>
            <person name="Suarez D.L."/>
            <person name="Swayne D.E."/>
        </authorList>
    </citation>
    <scope>NUCLEOTIDE SEQUENCE [LARGE SCALE GENOMIC DNA]</scope>
    <source>
        <strain evidence="7">Genome sequencing of Nitrospira japonica strain NJ11</strain>
    </source>
</reference>
<evidence type="ECO:0000313" key="8">
    <source>
        <dbReference type="Proteomes" id="UP000192042"/>
    </source>
</evidence>
<evidence type="ECO:0000256" key="2">
    <source>
        <dbReference type="ARBA" id="ARBA00022759"/>
    </source>
</evidence>
<feature type="domain" description="TNase-like" evidence="6">
    <location>
        <begin position="25"/>
        <end position="146"/>
    </location>
</feature>
<evidence type="ECO:0000259" key="6">
    <source>
        <dbReference type="PROSITE" id="PS50830"/>
    </source>
</evidence>
<feature type="chain" id="PRO_5012122228" description="TNase-like domain-containing protein" evidence="5">
    <location>
        <begin position="21"/>
        <end position="163"/>
    </location>
</feature>
<dbReference type="GO" id="GO:0004519">
    <property type="term" value="F:endonuclease activity"/>
    <property type="evidence" value="ECO:0007669"/>
    <property type="project" value="UniProtKB-KW"/>
</dbReference>
<dbReference type="RefSeq" id="WP_080886561.1">
    <property type="nucleotide sequence ID" value="NZ_LT828648.1"/>
</dbReference>
<feature type="signal peptide" evidence="5">
    <location>
        <begin position="1"/>
        <end position="20"/>
    </location>
</feature>
<evidence type="ECO:0000256" key="4">
    <source>
        <dbReference type="SAM" id="MobiDB-lite"/>
    </source>
</evidence>
<organism evidence="7 8">
    <name type="scientific">Nitrospira japonica</name>
    <dbReference type="NCBI Taxonomy" id="1325564"/>
    <lineage>
        <taxon>Bacteria</taxon>
        <taxon>Pseudomonadati</taxon>
        <taxon>Nitrospirota</taxon>
        <taxon>Nitrospiria</taxon>
        <taxon>Nitrospirales</taxon>
        <taxon>Nitrospiraceae</taxon>
        <taxon>Nitrospira</taxon>
    </lineage>
</organism>
<dbReference type="OrthoDB" id="9805504at2"/>
<dbReference type="PANTHER" id="PTHR12302">
    <property type="entry name" value="EBNA2 BINDING PROTEIN P100"/>
    <property type="match status" value="1"/>
</dbReference>
<dbReference type="KEGG" id="nja:NSJP_1966"/>
<gene>
    <name evidence="7" type="ORF">NSJP_1966</name>
</gene>
<accession>A0A1W1I541</accession>
<proteinExistence type="predicted"/>
<keyword evidence="3" id="KW-0378">Hydrolase</keyword>
<dbReference type="GO" id="GO:0016787">
    <property type="term" value="F:hydrolase activity"/>
    <property type="evidence" value="ECO:0007669"/>
    <property type="project" value="UniProtKB-KW"/>
</dbReference>
<evidence type="ECO:0000256" key="3">
    <source>
        <dbReference type="ARBA" id="ARBA00022801"/>
    </source>
</evidence>
<feature type="region of interest" description="Disordered" evidence="4">
    <location>
        <begin position="142"/>
        <end position="163"/>
    </location>
</feature>
<dbReference type="AlphaFoldDB" id="A0A1W1I541"/>
<dbReference type="SUPFAM" id="SSF50199">
    <property type="entry name" value="Staphylococcal nuclease"/>
    <property type="match status" value="1"/>
</dbReference>
<keyword evidence="1" id="KW-0540">Nuclease</keyword>